<sequence length="182" mass="20895">VLFRKRSFPSLLPTMAPNCSAAVSSSSFNDDTHEMKPRQALATTDATVSAEADLKYKEEMKKFENKKVLLKLEMAQVACIVSEKYPDLAIARAVKSDPYWRYEDEERMRVRIGLKMMRRKAKDMTFDALCLEQDLLSDIDRRTRLTVAGIAALEINRKLQSRKRTADSSEEGKDESKRLRLE</sequence>
<name>A0A2A6C6C8_PRIPA</name>
<gene>
    <name evidence="2" type="primary">WBGene00101930</name>
</gene>
<evidence type="ECO:0000313" key="2">
    <source>
        <dbReference type="EnsemblMetazoa" id="PPA12376.1"/>
    </source>
</evidence>
<dbReference type="AlphaFoldDB" id="A0A2A6C6C8"/>
<organism evidence="2 3">
    <name type="scientific">Pristionchus pacificus</name>
    <name type="common">Parasitic nematode worm</name>
    <dbReference type="NCBI Taxonomy" id="54126"/>
    <lineage>
        <taxon>Eukaryota</taxon>
        <taxon>Metazoa</taxon>
        <taxon>Ecdysozoa</taxon>
        <taxon>Nematoda</taxon>
        <taxon>Chromadorea</taxon>
        <taxon>Rhabditida</taxon>
        <taxon>Rhabditina</taxon>
        <taxon>Diplogasteromorpha</taxon>
        <taxon>Diplogasteroidea</taxon>
        <taxon>Neodiplogasteridae</taxon>
        <taxon>Pristionchus</taxon>
    </lineage>
</organism>
<accession>A0A8R1U8P4</accession>
<dbReference type="Proteomes" id="UP000005239">
    <property type="component" value="Unassembled WGS sequence"/>
</dbReference>
<keyword evidence="3" id="KW-1185">Reference proteome</keyword>
<reference evidence="2" key="2">
    <citation type="submission" date="2022-06" db="UniProtKB">
        <authorList>
            <consortium name="EnsemblMetazoa"/>
        </authorList>
    </citation>
    <scope>IDENTIFICATION</scope>
    <source>
        <strain evidence="2">PS312</strain>
    </source>
</reference>
<accession>A0A2A6C6C8</accession>
<protein>
    <submittedName>
        <fullName evidence="2">Uncharacterized protein</fullName>
    </submittedName>
</protein>
<proteinExistence type="predicted"/>
<evidence type="ECO:0000256" key="1">
    <source>
        <dbReference type="SAM" id="MobiDB-lite"/>
    </source>
</evidence>
<evidence type="ECO:0000313" key="3">
    <source>
        <dbReference type="Proteomes" id="UP000005239"/>
    </source>
</evidence>
<feature type="compositionally biased region" description="Basic and acidic residues" evidence="1">
    <location>
        <begin position="164"/>
        <end position="182"/>
    </location>
</feature>
<reference evidence="3" key="1">
    <citation type="journal article" date="2008" name="Nat. Genet.">
        <title>The Pristionchus pacificus genome provides a unique perspective on nematode lifestyle and parasitism.</title>
        <authorList>
            <person name="Dieterich C."/>
            <person name="Clifton S.W."/>
            <person name="Schuster L.N."/>
            <person name="Chinwalla A."/>
            <person name="Delehaunty K."/>
            <person name="Dinkelacker I."/>
            <person name="Fulton L."/>
            <person name="Fulton R."/>
            <person name="Godfrey J."/>
            <person name="Minx P."/>
            <person name="Mitreva M."/>
            <person name="Roeseler W."/>
            <person name="Tian H."/>
            <person name="Witte H."/>
            <person name="Yang S.P."/>
            <person name="Wilson R.K."/>
            <person name="Sommer R.J."/>
        </authorList>
    </citation>
    <scope>NUCLEOTIDE SEQUENCE [LARGE SCALE GENOMIC DNA]</scope>
    <source>
        <strain evidence="3">PS312</strain>
    </source>
</reference>
<dbReference type="EnsemblMetazoa" id="PPA12376.1">
    <property type="protein sequence ID" value="PPA12376.1"/>
    <property type="gene ID" value="WBGene00101930"/>
</dbReference>
<feature type="region of interest" description="Disordered" evidence="1">
    <location>
        <begin position="161"/>
        <end position="182"/>
    </location>
</feature>